<gene>
    <name evidence="3" type="ORF">DW204_14450</name>
</gene>
<evidence type="ECO:0000256" key="1">
    <source>
        <dbReference type="SAM" id="MobiDB-lite"/>
    </source>
</evidence>
<evidence type="ECO:0000313" key="3">
    <source>
        <dbReference type="EMBL" id="RHH39032.1"/>
    </source>
</evidence>
<dbReference type="Pfam" id="PF08522">
    <property type="entry name" value="BT_3987-like_N"/>
    <property type="match status" value="1"/>
</dbReference>
<dbReference type="RefSeq" id="WP_118244675.1">
    <property type="nucleotide sequence ID" value="NZ_QRJS01000061.1"/>
</dbReference>
<dbReference type="InterPro" id="IPR013728">
    <property type="entry name" value="BT_3987-like_N"/>
</dbReference>
<sequence>MKIKNISRYLACTVAACTLYACNDAEYSVIENGVYIGEAAPGDAFNQQRANLLVGTEAVELSLNIRMAAPVDQDVTVRLSTDESLIRQYNEANAGTFQLLPSQFMEMAETVTIPAGKTSAPTTTLTINPFTTPNNEQYAVPLRITVENSAVPTVGSLDKMLYLLTRPNIQKSIVLGGSSTETSFKSAIPADQWTFEYWIKVNNKTGQPIGTWEGEANRAFRARIFGDNSAPIFLDGDEQVLLRYWADGVKKTAPTLQCQLEGPYFDSSEFWWPDTWYHIAYTYDGSTLTLYKDGTADNSKQVDKKFNFNKLTLCAAFGWQMQVEFAQVRLWNKSLPANVIKDGMSRQIPADSEGLVGYWKCDEGEGRTLKDCTTNENHINLSSGTRSSWSEKEYDFSSPNPKE</sequence>
<comment type="caution">
    <text evidence="3">The sequence shown here is derived from an EMBL/GenBank/DDBJ whole genome shotgun (WGS) entry which is preliminary data.</text>
</comment>
<dbReference type="SUPFAM" id="SSF49899">
    <property type="entry name" value="Concanavalin A-like lectins/glucanases"/>
    <property type="match status" value="1"/>
</dbReference>
<dbReference type="Pfam" id="PF13385">
    <property type="entry name" value="Laminin_G_3"/>
    <property type="match status" value="1"/>
</dbReference>
<dbReference type="Gene3D" id="2.60.120.200">
    <property type="match status" value="1"/>
</dbReference>
<feature type="domain" description="BT-3987-like N-terminal" evidence="2">
    <location>
        <begin position="31"/>
        <end position="149"/>
    </location>
</feature>
<evidence type="ECO:0000259" key="2">
    <source>
        <dbReference type="Pfam" id="PF08522"/>
    </source>
</evidence>
<dbReference type="InterPro" id="IPR013320">
    <property type="entry name" value="ConA-like_dom_sf"/>
</dbReference>
<proteinExistence type="predicted"/>
<feature type="compositionally biased region" description="Basic and acidic residues" evidence="1">
    <location>
        <begin position="389"/>
        <end position="403"/>
    </location>
</feature>
<dbReference type="AlphaFoldDB" id="A0A414WQB7"/>
<dbReference type="GO" id="GO:0004553">
    <property type="term" value="F:hydrolase activity, hydrolyzing O-glycosyl compounds"/>
    <property type="evidence" value="ECO:0007669"/>
    <property type="project" value="UniProtKB-ARBA"/>
</dbReference>
<feature type="region of interest" description="Disordered" evidence="1">
    <location>
        <begin position="382"/>
        <end position="403"/>
    </location>
</feature>
<name>A0A414WQB7_9BACT</name>
<dbReference type="EMBL" id="QRJS01000061">
    <property type="protein sequence ID" value="RHH39032.1"/>
    <property type="molecule type" value="Genomic_DNA"/>
</dbReference>
<dbReference type="Gene3D" id="2.60.40.1740">
    <property type="entry name" value="hypothetical protein (bacova_03559)"/>
    <property type="match status" value="1"/>
</dbReference>
<accession>A0A414WQB7</accession>
<dbReference type="PROSITE" id="PS51257">
    <property type="entry name" value="PROKAR_LIPOPROTEIN"/>
    <property type="match status" value="1"/>
</dbReference>
<dbReference type="GO" id="GO:0005975">
    <property type="term" value="P:carbohydrate metabolic process"/>
    <property type="evidence" value="ECO:0007669"/>
    <property type="project" value="UniProtKB-ARBA"/>
</dbReference>
<evidence type="ECO:0000313" key="4">
    <source>
        <dbReference type="Proteomes" id="UP000284998"/>
    </source>
</evidence>
<organism evidence="3 4">
    <name type="scientific">Phocaeicola plebeius</name>
    <dbReference type="NCBI Taxonomy" id="310297"/>
    <lineage>
        <taxon>Bacteria</taxon>
        <taxon>Pseudomonadati</taxon>
        <taxon>Bacteroidota</taxon>
        <taxon>Bacteroidia</taxon>
        <taxon>Bacteroidales</taxon>
        <taxon>Bacteroidaceae</taxon>
        <taxon>Phocaeicola</taxon>
    </lineage>
</organism>
<protein>
    <submittedName>
        <fullName evidence="3">DUF1735 domain-containing protein</fullName>
    </submittedName>
</protein>
<dbReference type="Proteomes" id="UP000284998">
    <property type="component" value="Unassembled WGS sequence"/>
</dbReference>
<reference evidence="3 4" key="1">
    <citation type="submission" date="2018-08" db="EMBL/GenBank/DDBJ databases">
        <title>A genome reference for cultivated species of the human gut microbiota.</title>
        <authorList>
            <person name="Zou Y."/>
            <person name="Xue W."/>
            <person name="Luo G."/>
        </authorList>
    </citation>
    <scope>NUCLEOTIDE SEQUENCE [LARGE SCALE GENOMIC DNA]</scope>
    <source>
        <strain evidence="3 4">AM17-44</strain>
    </source>
</reference>